<dbReference type="PROSITE" id="PS51760">
    <property type="entry name" value="GH10_2"/>
    <property type="match status" value="1"/>
</dbReference>
<accession>A0A937F904</accession>
<evidence type="ECO:0000313" key="13">
    <source>
        <dbReference type="EMBL" id="MBL3657232.1"/>
    </source>
</evidence>
<evidence type="ECO:0000256" key="1">
    <source>
        <dbReference type="ARBA" id="ARBA00000681"/>
    </source>
</evidence>
<keyword evidence="9" id="KW-0326">Glycosidase</keyword>
<keyword evidence="7" id="KW-0378">Hydrolase</keyword>
<keyword evidence="8" id="KW-0119">Carbohydrate metabolism</keyword>
<dbReference type="Pfam" id="PF00331">
    <property type="entry name" value="Glyco_hydro_10"/>
    <property type="match status" value="2"/>
</dbReference>
<dbReference type="GO" id="GO:0031176">
    <property type="term" value="F:endo-1,4-beta-xylanase activity"/>
    <property type="evidence" value="ECO:0007669"/>
    <property type="project" value="UniProtKB-EC"/>
</dbReference>
<dbReference type="AlphaFoldDB" id="A0A937F904"/>
<dbReference type="InterPro" id="IPR008979">
    <property type="entry name" value="Galactose-bd-like_sf"/>
</dbReference>
<reference evidence="13" key="1">
    <citation type="submission" date="2021-01" db="EMBL/GenBank/DDBJ databases">
        <title>Fulvivirga kasyanovii gen. nov., sp nov., a novel member of the phylum Bacteroidetes isolated from seawater in a mussel farm.</title>
        <authorList>
            <person name="Zhao L.-H."/>
            <person name="Wang Z.-J."/>
        </authorList>
    </citation>
    <scope>NUCLEOTIDE SEQUENCE</scope>
    <source>
        <strain evidence="13">2943</strain>
    </source>
</reference>
<evidence type="ECO:0000256" key="5">
    <source>
        <dbReference type="ARBA" id="ARBA00022729"/>
    </source>
</evidence>
<dbReference type="InterPro" id="IPR003305">
    <property type="entry name" value="CenC_carb-bd"/>
</dbReference>
<dbReference type="Gene3D" id="2.60.120.260">
    <property type="entry name" value="Galactose-binding domain-like"/>
    <property type="match status" value="2"/>
</dbReference>
<keyword evidence="5 11" id="KW-0732">Signal</keyword>
<gene>
    <name evidence="13" type="ORF">JL102_13880</name>
</gene>
<dbReference type="SUPFAM" id="SSF51445">
    <property type="entry name" value="(Trans)glycosidases"/>
    <property type="match status" value="1"/>
</dbReference>
<keyword evidence="6" id="KW-0677">Repeat</keyword>
<feature type="signal peptide" evidence="11">
    <location>
        <begin position="1"/>
        <end position="21"/>
    </location>
</feature>
<evidence type="ECO:0000256" key="2">
    <source>
        <dbReference type="ARBA" id="ARBA00007495"/>
    </source>
</evidence>
<dbReference type="InterPro" id="IPR044846">
    <property type="entry name" value="GH10"/>
</dbReference>
<dbReference type="InterPro" id="IPR017853">
    <property type="entry name" value="GH"/>
</dbReference>
<evidence type="ECO:0000313" key="14">
    <source>
        <dbReference type="Proteomes" id="UP000659388"/>
    </source>
</evidence>
<keyword evidence="14" id="KW-1185">Reference proteome</keyword>
<dbReference type="PANTHER" id="PTHR31490:SF88">
    <property type="entry name" value="BETA-XYLANASE"/>
    <property type="match status" value="1"/>
</dbReference>
<name>A0A937F904_9BACT</name>
<evidence type="ECO:0000256" key="9">
    <source>
        <dbReference type="ARBA" id="ARBA00023295"/>
    </source>
</evidence>
<dbReference type="Pfam" id="PF02018">
    <property type="entry name" value="CBM_4_9"/>
    <property type="match status" value="1"/>
</dbReference>
<comment type="similarity">
    <text evidence="2">Belongs to the glycosyl hydrolase 10 (cellulase F) family.</text>
</comment>
<evidence type="ECO:0000256" key="11">
    <source>
        <dbReference type="SAM" id="SignalP"/>
    </source>
</evidence>
<dbReference type="EMBL" id="JAESIY010000007">
    <property type="protein sequence ID" value="MBL3657232.1"/>
    <property type="molecule type" value="Genomic_DNA"/>
</dbReference>
<comment type="caution">
    <text evidence="13">The sequence shown here is derived from an EMBL/GenBank/DDBJ whole genome shotgun (WGS) entry which is preliminary data.</text>
</comment>
<feature type="domain" description="GH10" evidence="12">
    <location>
        <begin position="401"/>
        <end position="710"/>
    </location>
</feature>
<dbReference type="PANTHER" id="PTHR31490">
    <property type="entry name" value="GLYCOSYL HYDROLASE"/>
    <property type="match status" value="1"/>
</dbReference>
<evidence type="ECO:0000256" key="10">
    <source>
        <dbReference type="ARBA" id="ARBA00023326"/>
    </source>
</evidence>
<keyword evidence="10" id="KW-0624">Polysaccharide degradation</keyword>
<dbReference type="GO" id="GO:0045493">
    <property type="term" value="P:xylan catabolic process"/>
    <property type="evidence" value="ECO:0007669"/>
    <property type="project" value="UniProtKB-KW"/>
</dbReference>
<protein>
    <recommendedName>
        <fullName evidence="3">endo-1,4-beta-xylanase</fullName>
        <ecNumber evidence="3">3.2.1.8</ecNumber>
    </recommendedName>
</protein>
<evidence type="ECO:0000256" key="3">
    <source>
        <dbReference type="ARBA" id="ARBA00012590"/>
    </source>
</evidence>
<dbReference type="Gene3D" id="3.20.20.80">
    <property type="entry name" value="Glycosidases"/>
    <property type="match status" value="2"/>
</dbReference>
<proteinExistence type="inferred from homology"/>
<sequence>MKLKYKNIIYVSLLSACVACADSDPLEFEVDKPASIAQQEEIDAYEPLKDYVNKEGNASFKLGAGITLAEYNDQGVIYRLVNNNFDEITIGYGMKHGAIVQDDGRMDMTNVKKLVELSSANNLSIYGHTLCWHANQNAGYLNTLISPLIVTAPSFPNALDISGLYSGSFDGWQITNSGQGVEVLEGMGMGSDTKAISLQANASASAAEDLQLVSPEIVVEEGHTYEVIMYIKSDKEGEGRISFDGLSNNKPQIDWKENGVISESFTTNISWQRIKFKVNDFNGSTFHVKFDLGYQPDVTYYIDINNLYVYDTQGEAEISNLIANGDFEAGNAWGGWGSNLKETGFTATGQGVGGAGRAFYVTTSALSSNYWDVQTSYPFDENLTNGQSYKLSFWVKGEVSGTVRPEIQSSDYSSNSFGQVQVSTEWKKVELETIATSDTRERLIISYGEFDGTVYFDDFVLKPATSNGGNTTTVEKTPEEKKEILSQQLNNWIEGIMTASKSNTHAWDVVNEPMDDGNPYELKSGIGKELPADHFYWQDYLGKDYAVEAFTLARKYGNDSDLLFINDYNLEYNLDKCKGLIEYVKYIEKQGVKVDGIGTQMHISLDTDKTNIAEMFKLLAGTGKMIKVSELDIRLGTPNPSWELLQQQADMYNYVVDMYNQHIQANQRYGITVWGITDSAEDASWLPGESQSLWTQQLVRKPAYVGVANGLKEIK</sequence>
<comment type="catalytic activity">
    <reaction evidence="1">
        <text>Endohydrolysis of (1-&gt;4)-beta-D-xylosidic linkages in xylans.</text>
        <dbReference type="EC" id="3.2.1.8"/>
    </reaction>
</comment>
<dbReference type="PROSITE" id="PS51257">
    <property type="entry name" value="PROKAR_LIPOPROTEIN"/>
    <property type="match status" value="1"/>
</dbReference>
<evidence type="ECO:0000256" key="6">
    <source>
        <dbReference type="ARBA" id="ARBA00022737"/>
    </source>
</evidence>
<dbReference type="Proteomes" id="UP000659388">
    <property type="component" value="Unassembled WGS sequence"/>
</dbReference>
<evidence type="ECO:0000256" key="7">
    <source>
        <dbReference type="ARBA" id="ARBA00022801"/>
    </source>
</evidence>
<dbReference type="RefSeq" id="WP_202245017.1">
    <property type="nucleotide sequence ID" value="NZ_JAESIY010000007.1"/>
</dbReference>
<dbReference type="InterPro" id="IPR001000">
    <property type="entry name" value="GH10_dom"/>
</dbReference>
<dbReference type="SMART" id="SM00633">
    <property type="entry name" value="Glyco_10"/>
    <property type="match status" value="1"/>
</dbReference>
<organism evidence="13 14">
    <name type="scientific">Fulvivirga sediminis</name>
    <dbReference type="NCBI Taxonomy" id="2803949"/>
    <lineage>
        <taxon>Bacteria</taxon>
        <taxon>Pseudomonadati</taxon>
        <taxon>Bacteroidota</taxon>
        <taxon>Cytophagia</taxon>
        <taxon>Cytophagales</taxon>
        <taxon>Fulvivirgaceae</taxon>
        <taxon>Fulvivirga</taxon>
    </lineage>
</organism>
<dbReference type="EC" id="3.2.1.8" evidence="3"/>
<evidence type="ECO:0000256" key="8">
    <source>
        <dbReference type="ARBA" id="ARBA00023277"/>
    </source>
</evidence>
<feature type="chain" id="PRO_5036794305" description="endo-1,4-beta-xylanase" evidence="11">
    <location>
        <begin position="22"/>
        <end position="715"/>
    </location>
</feature>
<keyword evidence="4" id="KW-0858">Xylan degradation</keyword>
<evidence type="ECO:0000259" key="12">
    <source>
        <dbReference type="PROSITE" id="PS51760"/>
    </source>
</evidence>
<dbReference type="SUPFAM" id="SSF49785">
    <property type="entry name" value="Galactose-binding domain-like"/>
    <property type="match status" value="2"/>
</dbReference>
<evidence type="ECO:0000256" key="4">
    <source>
        <dbReference type="ARBA" id="ARBA00022651"/>
    </source>
</evidence>